<evidence type="ECO:0000313" key="1">
    <source>
        <dbReference type="EMBL" id="KAL1632394.1"/>
    </source>
</evidence>
<organism evidence="1 2">
    <name type="scientific">Neofusicoccum ribis</name>
    <dbReference type="NCBI Taxonomy" id="45134"/>
    <lineage>
        <taxon>Eukaryota</taxon>
        <taxon>Fungi</taxon>
        <taxon>Dikarya</taxon>
        <taxon>Ascomycota</taxon>
        <taxon>Pezizomycotina</taxon>
        <taxon>Dothideomycetes</taxon>
        <taxon>Dothideomycetes incertae sedis</taxon>
        <taxon>Botryosphaeriales</taxon>
        <taxon>Botryosphaeriaceae</taxon>
        <taxon>Neofusicoccum</taxon>
    </lineage>
</organism>
<evidence type="ECO:0000313" key="2">
    <source>
        <dbReference type="Proteomes" id="UP001521116"/>
    </source>
</evidence>
<dbReference type="EMBL" id="JAJVDC020000030">
    <property type="protein sequence ID" value="KAL1632394.1"/>
    <property type="molecule type" value="Genomic_DNA"/>
</dbReference>
<sequence length="696" mass="78885">MDALTPDGEMIYHAGNHAIHLCLKFSLLYYFFATKLADSSAVSIPSLIPKHPMMISPQLWKRRFTRDSALDKDEIADEQFRRENFTDNFGQYLLEANHASLSKFDAVVTDFWNDSQQDNSTIKIETFVIADGAFINRAKVPTWFQPHVRLLTVISPLPSSSTKNWRMFIVGSGAVNDAAGFVQVASWDGKVFRFYAVEDINGNPQDRGWTYQGNSFNAFADGDAYDTAYLGPFNGHVNGACIMKELHSPWYHWFNQGSFLDCLSKDEQKLFESIPYLTGKGQPCFFGASVKSPDILEDLVEDAVAKWYETRLLTDFCDTTDPKRTMPKPHPSNVHRWMAHLLLTTTVNIRTSENDGDSFRAPLEHFFDNELLSQSNDLDLLPDMSQFNFLFDKMTYDRICAELRLSLLQEVRNPSDVPKDWPHFTLKPGTLGGGKQTDSYNLSVFLEVAANTEGLPFVVLQPSYEDAQGILSMQDLDQFGEDFPRSLLTTKAVRALLMLDFWNPVYSWKRGVLMQYLPAVTNLVTDGRQAAYDLEAAFVSAVRTSTFATSQDIDSSEHQFLQLYDGPDDVSVYQERVSSYLSAVNRRLQTEDGLRDYLKLAESRRRIYRPLPLDEFGVQLPYAVGLPVDWPYIEMTETGAVQPIPQRGLEFLASWTGTLHGFDPHIVSVNGEPGVRRFPSPNAARCPVRRLRANEN</sequence>
<keyword evidence="2" id="KW-1185">Reference proteome</keyword>
<dbReference type="Proteomes" id="UP001521116">
    <property type="component" value="Unassembled WGS sequence"/>
</dbReference>
<proteinExistence type="predicted"/>
<name>A0ABR3SYH2_9PEZI</name>
<reference evidence="1 2" key="1">
    <citation type="submission" date="2024-02" db="EMBL/GenBank/DDBJ databases">
        <title>De novo assembly and annotation of 12 fungi associated with fruit tree decline syndrome in Ontario, Canada.</title>
        <authorList>
            <person name="Sulman M."/>
            <person name="Ellouze W."/>
            <person name="Ilyukhin E."/>
        </authorList>
    </citation>
    <scope>NUCLEOTIDE SEQUENCE [LARGE SCALE GENOMIC DNA]</scope>
    <source>
        <strain evidence="1 2">M1-105</strain>
    </source>
</reference>
<gene>
    <name evidence="1" type="ORF">SLS56_003636</name>
</gene>
<comment type="caution">
    <text evidence="1">The sequence shown here is derived from an EMBL/GenBank/DDBJ whole genome shotgun (WGS) entry which is preliminary data.</text>
</comment>
<accession>A0ABR3SYH2</accession>
<protein>
    <submittedName>
        <fullName evidence="1">Uncharacterized protein</fullName>
    </submittedName>
</protein>